<dbReference type="RefSeq" id="WP_242165770.1">
    <property type="nucleotide sequence ID" value="NZ_JAJMLW010000003.1"/>
</dbReference>
<reference evidence="2" key="1">
    <citation type="submission" date="2021-11" db="EMBL/GenBank/DDBJ databases">
        <title>A Novel Adlercreutzia Species, isolated from a Allomyrina dichotoma larva feces.</title>
        <authorList>
            <person name="Suh M.K."/>
        </authorList>
    </citation>
    <scope>NUCLEOTIDE SEQUENCE</scope>
    <source>
        <strain evidence="2">JBNU-10</strain>
    </source>
</reference>
<evidence type="ECO:0000256" key="1">
    <source>
        <dbReference type="SAM" id="MobiDB-lite"/>
    </source>
</evidence>
<accession>A0ABS9WHX7</accession>
<name>A0ABS9WHX7_9ACTN</name>
<protein>
    <recommendedName>
        <fullName evidence="4">Zinc-ribbon domain-containing protein</fullName>
    </recommendedName>
</protein>
<dbReference type="Proteomes" id="UP001430755">
    <property type="component" value="Unassembled WGS sequence"/>
</dbReference>
<sequence>MCFRPAAVEIDKTCPACGAKNGAAETKCKECGADLPAGPAMPGAPGAPGAPAAPGAPGAPKAPGAPGAPAAPKAPGQ</sequence>
<evidence type="ECO:0000313" key="3">
    <source>
        <dbReference type="Proteomes" id="UP001430755"/>
    </source>
</evidence>
<keyword evidence="3" id="KW-1185">Reference proteome</keyword>
<comment type="caution">
    <text evidence="2">The sequence shown here is derived from an EMBL/GenBank/DDBJ whole genome shotgun (WGS) entry which is preliminary data.</text>
</comment>
<feature type="compositionally biased region" description="Low complexity" evidence="1">
    <location>
        <begin position="36"/>
        <end position="77"/>
    </location>
</feature>
<evidence type="ECO:0000313" key="2">
    <source>
        <dbReference type="EMBL" id="MCI2242470.1"/>
    </source>
</evidence>
<organism evidence="2 3">
    <name type="scientific">Adlercreutzia faecimuris</name>
    <dbReference type="NCBI Taxonomy" id="2897341"/>
    <lineage>
        <taxon>Bacteria</taxon>
        <taxon>Bacillati</taxon>
        <taxon>Actinomycetota</taxon>
        <taxon>Coriobacteriia</taxon>
        <taxon>Eggerthellales</taxon>
        <taxon>Eggerthellaceae</taxon>
        <taxon>Adlercreutzia</taxon>
    </lineage>
</organism>
<evidence type="ECO:0008006" key="4">
    <source>
        <dbReference type="Google" id="ProtNLM"/>
    </source>
</evidence>
<gene>
    <name evidence="2" type="ORF">LPT13_08910</name>
</gene>
<proteinExistence type="predicted"/>
<feature type="region of interest" description="Disordered" evidence="1">
    <location>
        <begin position="35"/>
        <end position="77"/>
    </location>
</feature>
<dbReference type="EMBL" id="JAJMLW010000003">
    <property type="protein sequence ID" value="MCI2242470.1"/>
    <property type="molecule type" value="Genomic_DNA"/>
</dbReference>